<dbReference type="PANTHER" id="PTHR11142">
    <property type="entry name" value="PSEUDOURIDYLATE SYNTHASE"/>
    <property type="match status" value="1"/>
</dbReference>
<proteinExistence type="inferred from homology"/>
<accession>A0A976FFE9</accession>
<feature type="domain" description="Pseudouridine synthase I TruA alpha/beta" evidence="7">
    <location>
        <begin position="29"/>
        <end position="117"/>
    </location>
</feature>
<dbReference type="KEGG" id="blac:94346782"/>
<dbReference type="GO" id="GO:0003723">
    <property type="term" value="F:RNA binding"/>
    <property type="evidence" value="ECO:0007669"/>
    <property type="project" value="InterPro"/>
</dbReference>
<dbReference type="InterPro" id="IPR020097">
    <property type="entry name" value="PsdUridine_synth_TruA_a/b_dom"/>
</dbReference>
<name>A0A976FFE9_BRELC</name>
<reference evidence="8 9" key="1">
    <citation type="journal article" date="2021" name="Genome Biol.">
        <title>AFLAP: assembly-free linkage analysis pipeline using k-mers from genome sequencing data.</title>
        <authorList>
            <person name="Fletcher K."/>
            <person name="Zhang L."/>
            <person name="Gil J."/>
            <person name="Han R."/>
            <person name="Cavanaugh K."/>
            <person name="Michelmore R."/>
        </authorList>
    </citation>
    <scope>NUCLEOTIDE SEQUENCE [LARGE SCALE GENOMIC DNA]</scope>
    <source>
        <strain evidence="8 9">SF5</strain>
    </source>
</reference>
<dbReference type="AlphaFoldDB" id="A0A976FFE9"/>
<evidence type="ECO:0000256" key="5">
    <source>
        <dbReference type="PIRSR" id="PIRSR001430-2"/>
    </source>
</evidence>
<organism evidence="8 9">
    <name type="scientific">Bremia lactucae</name>
    <name type="common">Lettuce downy mildew</name>
    <dbReference type="NCBI Taxonomy" id="4779"/>
    <lineage>
        <taxon>Eukaryota</taxon>
        <taxon>Sar</taxon>
        <taxon>Stramenopiles</taxon>
        <taxon>Oomycota</taxon>
        <taxon>Peronosporomycetes</taxon>
        <taxon>Peronosporales</taxon>
        <taxon>Peronosporaceae</taxon>
        <taxon>Bremia</taxon>
    </lineage>
</organism>
<dbReference type="RefSeq" id="XP_067815255.1">
    <property type="nucleotide sequence ID" value="XM_067961111.1"/>
</dbReference>
<feature type="domain" description="Pseudouridine synthase I TruA alpha/beta" evidence="7">
    <location>
        <begin position="184"/>
        <end position="305"/>
    </location>
</feature>
<keyword evidence="3 6" id="KW-0413">Isomerase</keyword>
<evidence type="ECO:0000313" key="8">
    <source>
        <dbReference type="EMBL" id="TDH65756.1"/>
    </source>
</evidence>
<dbReference type="InterPro" id="IPR020103">
    <property type="entry name" value="PsdUridine_synth_cat_dom_sf"/>
</dbReference>
<keyword evidence="9" id="KW-1185">Reference proteome</keyword>
<evidence type="ECO:0000256" key="6">
    <source>
        <dbReference type="RuleBase" id="RU003792"/>
    </source>
</evidence>
<gene>
    <name evidence="8" type="ORF">CCR75_003014</name>
</gene>
<dbReference type="Pfam" id="PF01416">
    <property type="entry name" value="PseudoU_synth_1"/>
    <property type="match status" value="2"/>
</dbReference>
<evidence type="ECO:0000259" key="7">
    <source>
        <dbReference type="Pfam" id="PF01416"/>
    </source>
</evidence>
<comment type="similarity">
    <text evidence="1 6">Belongs to the tRNA pseudouridine synthase TruA family.</text>
</comment>
<dbReference type="InterPro" id="IPR020094">
    <property type="entry name" value="TruA/RsuA/RluB/E/F_N"/>
</dbReference>
<evidence type="ECO:0000256" key="1">
    <source>
        <dbReference type="ARBA" id="ARBA00009375"/>
    </source>
</evidence>
<feature type="binding site" evidence="5">
    <location>
        <position position="140"/>
    </location>
    <ligand>
        <name>substrate</name>
    </ligand>
</feature>
<dbReference type="GO" id="GO:0160147">
    <property type="term" value="F:tRNA pseudouridine(38-40) synthase activity"/>
    <property type="evidence" value="ECO:0007669"/>
    <property type="project" value="UniProtKB-EC"/>
</dbReference>
<dbReference type="EC" id="5.4.99.12" evidence="6"/>
<comment type="caution">
    <text evidence="8">The sequence shown here is derived from an EMBL/GenBank/DDBJ whole genome shotgun (WGS) entry which is preliminary data.</text>
</comment>
<dbReference type="EMBL" id="SHOA02000013">
    <property type="protein sequence ID" value="TDH65756.1"/>
    <property type="molecule type" value="Genomic_DNA"/>
</dbReference>
<dbReference type="InterPro" id="IPR020095">
    <property type="entry name" value="PsdUridine_synth_TruA_C"/>
</dbReference>
<dbReference type="SUPFAM" id="SSF55120">
    <property type="entry name" value="Pseudouridine synthase"/>
    <property type="match status" value="1"/>
</dbReference>
<dbReference type="Gene3D" id="3.30.70.580">
    <property type="entry name" value="Pseudouridine synthase I, catalytic domain, N-terminal subdomain"/>
    <property type="match status" value="1"/>
</dbReference>
<evidence type="ECO:0000256" key="4">
    <source>
        <dbReference type="PIRSR" id="PIRSR001430-1"/>
    </source>
</evidence>
<evidence type="ECO:0000256" key="3">
    <source>
        <dbReference type="ARBA" id="ARBA00023235"/>
    </source>
</evidence>
<feature type="active site" description="Nucleophile" evidence="4">
    <location>
        <position position="79"/>
    </location>
</feature>
<dbReference type="PANTHER" id="PTHR11142:SF0">
    <property type="entry name" value="TRNA PSEUDOURIDINE SYNTHASE-LIKE 1"/>
    <property type="match status" value="1"/>
</dbReference>
<sequence>MRGSRQLRIPFSAFLRVDASGPLTLRRCIVEYDGADFCGFQAQDKFDTMRTVQEVIEDAIQRTTGETALPRLRFASRTDAGVHAIGQVIVIASRCIEPDRIFRDSLNTRLPQDIVCHSVVWMSEAEADFDPCSNAKRKCYEYTILAGGLRPVFSRRNVWHIWKPLDLAKMQEAIDYFMAPPAAKDFSSFTPQKSDDEERNNVCVLSAIRLYSDKPLSAIRLYSDKPSDKIEAQYQEDVATRIRLVFEGNRFRYKMVRNLVGTIIDVGLGRLKSEDIPAIVAARNRGMAGQGAPPQGLKLMWVKYD</sequence>
<dbReference type="GO" id="GO:0031119">
    <property type="term" value="P:tRNA pseudouridine synthesis"/>
    <property type="evidence" value="ECO:0007669"/>
    <property type="project" value="TreeGrafter"/>
</dbReference>
<dbReference type="CDD" id="cd02570">
    <property type="entry name" value="PseudoU_synth_EcTruA"/>
    <property type="match status" value="1"/>
</dbReference>
<comment type="catalytic activity">
    <reaction evidence="6">
        <text>uridine(38/39/40) in tRNA = pseudouridine(38/39/40) in tRNA</text>
        <dbReference type="Rhea" id="RHEA:22376"/>
        <dbReference type="Rhea" id="RHEA-COMP:10085"/>
        <dbReference type="Rhea" id="RHEA-COMP:10087"/>
        <dbReference type="ChEBI" id="CHEBI:65314"/>
        <dbReference type="ChEBI" id="CHEBI:65315"/>
        <dbReference type="EC" id="5.4.99.12"/>
    </reaction>
</comment>
<keyword evidence="2 6" id="KW-0819">tRNA processing</keyword>
<dbReference type="OrthoDB" id="271910at2759"/>
<protein>
    <recommendedName>
        <fullName evidence="6">tRNA pseudouridine synthase</fullName>
        <ecNumber evidence="6">5.4.99.12</ecNumber>
    </recommendedName>
</protein>
<dbReference type="InterPro" id="IPR001406">
    <property type="entry name" value="PsdUridine_synth_TruA"/>
</dbReference>
<dbReference type="HAMAP" id="MF_00171">
    <property type="entry name" value="TruA"/>
    <property type="match status" value="1"/>
</dbReference>
<evidence type="ECO:0000313" key="9">
    <source>
        <dbReference type="Proteomes" id="UP000294530"/>
    </source>
</evidence>
<dbReference type="Gene3D" id="3.30.70.660">
    <property type="entry name" value="Pseudouridine synthase I, catalytic domain, C-terminal subdomain"/>
    <property type="match status" value="1"/>
</dbReference>
<dbReference type="GeneID" id="94346782"/>
<dbReference type="Proteomes" id="UP000294530">
    <property type="component" value="Unassembled WGS sequence"/>
</dbReference>
<evidence type="ECO:0000256" key="2">
    <source>
        <dbReference type="ARBA" id="ARBA00022694"/>
    </source>
</evidence>
<dbReference type="PIRSF" id="PIRSF001430">
    <property type="entry name" value="tRNA_psdUrid_synth"/>
    <property type="match status" value="1"/>
</dbReference>